<accession>A0ABW1FWH6</accession>
<sequence>MTLPEPLYVVAWSQETDATPSVTVRVTPDGSLRLAFRGELPHDRDHHGILWRRQTISAGRGHPLKDRVHSYRQRTAMAYLLCHADASSTLGGHALHDDPPHPEQPLFLLDTAEVHEGYVTATPPVCHQCAPHVARTRSGRKRSYTAVVVDEVRPWGVAGALYDPTTLRLHLAANRLTAVRYRSPRAPWVVAHQALISLHGITPVRLKLRNGAT</sequence>
<proteinExistence type="predicted"/>
<evidence type="ECO:0000313" key="1">
    <source>
        <dbReference type="EMBL" id="MFC5897564.1"/>
    </source>
</evidence>
<organism evidence="1 2">
    <name type="scientific">Streptomyces ramulosus</name>
    <dbReference type="NCBI Taxonomy" id="47762"/>
    <lineage>
        <taxon>Bacteria</taxon>
        <taxon>Bacillati</taxon>
        <taxon>Actinomycetota</taxon>
        <taxon>Actinomycetes</taxon>
        <taxon>Kitasatosporales</taxon>
        <taxon>Streptomycetaceae</taxon>
        <taxon>Streptomyces</taxon>
    </lineage>
</organism>
<evidence type="ECO:0000313" key="2">
    <source>
        <dbReference type="Proteomes" id="UP001596241"/>
    </source>
</evidence>
<reference evidence="2" key="1">
    <citation type="journal article" date="2019" name="Int. J. Syst. Evol. Microbiol.">
        <title>The Global Catalogue of Microorganisms (GCM) 10K type strain sequencing project: providing services to taxonomists for standard genome sequencing and annotation.</title>
        <authorList>
            <consortium name="The Broad Institute Genomics Platform"/>
            <consortium name="The Broad Institute Genome Sequencing Center for Infectious Disease"/>
            <person name="Wu L."/>
            <person name="Ma J."/>
        </authorList>
    </citation>
    <scope>NUCLEOTIDE SEQUENCE [LARGE SCALE GENOMIC DNA]</scope>
    <source>
        <strain evidence="2">CGMCC 1.15809</strain>
    </source>
</reference>
<protein>
    <submittedName>
        <fullName evidence="1">Uncharacterized protein</fullName>
    </submittedName>
</protein>
<dbReference type="EMBL" id="JBHSPW010000029">
    <property type="protein sequence ID" value="MFC5897564.1"/>
    <property type="molecule type" value="Genomic_DNA"/>
</dbReference>
<keyword evidence="2" id="KW-1185">Reference proteome</keyword>
<dbReference type="RefSeq" id="WP_345077185.1">
    <property type="nucleotide sequence ID" value="NZ_BAAAWG010000001.1"/>
</dbReference>
<comment type="caution">
    <text evidence="1">The sequence shown here is derived from an EMBL/GenBank/DDBJ whole genome shotgun (WGS) entry which is preliminary data.</text>
</comment>
<gene>
    <name evidence="1" type="ORF">ACFP3M_32660</name>
</gene>
<dbReference type="Proteomes" id="UP001596241">
    <property type="component" value="Unassembled WGS sequence"/>
</dbReference>
<name>A0ABW1FWH6_9ACTN</name>